<dbReference type="EMBL" id="JAPZBS010000001">
    <property type="protein sequence ID" value="KAJ5389450.1"/>
    <property type="molecule type" value="Genomic_DNA"/>
</dbReference>
<dbReference type="Proteomes" id="UP001147782">
    <property type="component" value="Unassembled WGS sequence"/>
</dbReference>
<keyword evidence="4" id="KW-0732">Signal</keyword>
<reference evidence="5" key="1">
    <citation type="submission" date="2022-11" db="EMBL/GenBank/DDBJ databases">
        <authorList>
            <person name="Petersen C."/>
        </authorList>
    </citation>
    <scope>NUCLEOTIDE SEQUENCE</scope>
    <source>
        <strain evidence="5">IBT 29864</strain>
    </source>
</reference>
<dbReference type="Gene3D" id="1.25.40.20">
    <property type="entry name" value="Ankyrin repeat-containing domain"/>
    <property type="match status" value="2"/>
</dbReference>
<comment type="caution">
    <text evidence="5">The sequence shown here is derived from an EMBL/GenBank/DDBJ whole genome shotgun (WGS) entry which is preliminary data.</text>
</comment>
<evidence type="ECO:0000256" key="4">
    <source>
        <dbReference type="SAM" id="SignalP"/>
    </source>
</evidence>
<keyword evidence="1" id="KW-0677">Repeat</keyword>
<sequence length="346" mass="38555">MAFQTLATELIFIIAHLLNQADLNALIQTCRLFYIVLNDTLYVNNVNRNHGSALFWAASKGNIGTIRRMMSHGAKVRTKAESPTFIRQSLTSLQPWNRQANRSPRTTRQSNLVMNFSTCGETPLHRAAERNQEAVVTYLLDHGGDMMTIDTYGYFPIQLAAHGGHASIVNIFLERGFEPNTLSWATVDASVLHSAICGGHTNIVKLLLEHGANASLKKSPGYIHPSPFELAISAYSWQRNPKLLNLEASLGKTNVLRGQEDCAMLLIERVTQIETLDESRYVLDAARLNFVKVVKALVELGADPNLRVNGYTALRFAKNARSQELIDFLEPLTSPNGKSKRKKRNV</sequence>
<dbReference type="OrthoDB" id="366390at2759"/>
<dbReference type="Pfam" id="PF00023">
    <property type="entry name" value="Ank"/>
    <property type="match status" value="1"/>
</dbReference>
<dbReference type="PANTHER" id="PTHR24180:SF45">
    <property type="entry name" value="POLY [ADP-RIBOSE] POLYMERASE TANKYRASE"/>
    <property type="match status" value="1"/>
</dbReference>
<protein>
    <recommendedName>
        <fullName evidence="7">F-box domain-containing protein</fullName>
    </recommendedName>
</protein>
<evidence type="ECO:0000256" key="3">
    <source>
        <dbReference type="PROSITE-ProRule" id="PRU00023"/>
    </source>
</evidence>
<feature type="chain" id="PRO_5040744505" description="F-box domain-containing protein" evidence="4">
    <location>
        <begin position="22"/>
        <end position="346"/>
    </location>
</feature>
<evidence type="ECO:0000313" key="6">
    <source>
        <dbReference type="Proteomes" id="UP001147782"/>
    </source>
</evidence>
<feature type="repeat" description="ANK" evidence="3">
    <location>
        <begin position="187"/>
        <end position="219"/>
    </location>
</feature>
<feature type="repeat" description="ANK" evidence="3">
    <location>
        <begin position="119"/>
        <end position="151"/>
    </location>
</feature>
<dbReference type="AlphaFoldDB" id="A0A9X0B628"/>
<dbReference type="GeneID" id="81432626"/>
<dbReference type="PANTHER" id="PTHR24180">
    <property type="entry name" value="CYCLIN-DEPENDENT KINASE INHIBITOR 2C-RELATED"/>
    <property type="match status" value="1"/>
</dbReference>
<keyword evidence="2 3" id="KW-0040">ANK repeat</keyword>
<name>A0A9X0B628_9EURO</name>
<dbReference type="PROSITE" id="PS50088">
    <property type="entry name" value="ANK_REPEAT"/>
    <property type="match status" value="3"/>
</dbReference>
<dbReference type="InterPro" id="IPR051637">
    <property type="entry name" value="Ank_repeat_dom-contain_49"/>
</dbReference>
<dbReference type="SMART" id="SM00248">
    <property type="entry name" value="ANK"/>
    <property type="match status" value="5"/>
</dbReference>
<dbReference type="RefSeq" id="XP_056560178.1">
    <property type="nucleotide sequence ID" value="XM_056693449.1"/>
</dbReference>
<dbReference type="InterPro" id="IPR036770">
    <property type="entry name" value="Ankyrin_rpt-contain_sf"/>
</dbReference>
<evidence type="ECO:0000313" key="5">
    <source>
        <dbReference type="EMBL" id="KAJ5389450.1"/>
    </source>
</evidence>
<dbReference type="PROSITE" id="PS50297">
    <property type="entry name" value="ANK_REP_REGION"/>
    <property type="match status" value="3"/>
</dbReference>
<gene>
    <name evidence="5" type="ORF">N7496_000518</name>
</gene>
<dbReference type="Pfam" id="PF12796">
    <property type="entry name" value="Ank_2"/>
    <property type="match status" value="1"/>
</dbReference>
<evidence type="ECO:0000256" key="2">
    <source>
        <dbReference type="ARBA" id="ARBA00023043"/>
    </source>
</evidence>
<feature type="repeat" description="ANK" evidence="3">
    <location>
        <begin position="152"/>
        <end position="184"/>
    </location>
</feature>
<feature type="signal peptide" evidence="4">
    <location>
        <begin position="1"/>
        <end position="21"/>
    </location>
</feature>
<dbReference type="SUPFAM" id="SSF48403">
    <property type="entry name" value="Ankyrin repeat"/>
    <property type="match status" value="1"/>
</dbReference>
<dbReference type="PRINTS" id="PR01415">
    <property type="entry name" value="ANKYRIN"/>
</dbReference>
<proteinExistence type="predicted"/>
<keyword evidence="6" id="KW-1185">Reference proteome</keyword>
<accession>A0A9X0B628</accession>
<evidence type="ECO:0000256" key="1">
    <source>
        <dbReference type="ARBA" id="ARBA00022737"/>
    </source>
</evidence>
<dbReference type="InterPro" id="IPR002110">
    <property type="entry name" value="Ankyrin_rpt"/>
</dbReference>
<organism evidence="5 6">
    <name type="scientific">Penicillium cataractarum</name>
    <dbReference type="NCBI Taxonomy" id="2100454"/>
    <lineage>
        <taxon>Eukaryota</taxon>
        <taxon>Fungi</taxon>
        <taxon>Dikarya</taxon>
        <taxon>Ascomycota</taxon>
        <taxon>Pezizomycotina</taxon>
        <taxon>Eurotiomycetes</taxon>
        <taxon>Eurotiomycetidae</taxon>
        <taxon>Eurotiales</taxon>
        <taxon>Aspergillaceae</taxon>
        <taxon>Penicillium</taxon>
    </lineage>
</organism>
<evidence type="ECO:0008006" key="7">
    <source>
        <dbReference type="Google" id="ProtNLM"/>
    </source>
</evidence>
<reference evidence="5" key="2">
    <citation type="journal article" date="2023" name="IMA Fungus">
        <title>Comparative genomic study of the Penicillium genus elucidates a diverse pangenome and 15 lateral gene transfer events.</title>
        <authorList>
            <person name="Petersen C."/>
            <person name="Sorensen T."/>
            <person name="Nielsen M.R."/>
            <person name="Sondergaard T.E."/>
            <person name="Sorensen J.L."/>
            <person name="Fitzpatrick D.A."/>
            <person name="Frisvad J.C."/>
            <person name="Nielsen K.L."/>
        </authorList>
    </citation>
    <scope>NUCLEOTIDE SEQUENCE</scope>
    <source>
        <strain evidence="5">IBT 29864</strain>
    </source>
</reference>